<sequence>MNFPVLYSYRRCPYAMRARMALKSANMTVEVREISLRAKPAPMLEKSPKGTVPVLVLANGQVIEQSLEIMHWAISQSADLAWYPSSLRAQIDSLIATNDGEFKASLDRYKYPERYPDLPQTTHREMGEIFLTALETCLSSNLFLLAETPTLADFAIFPFIRQFAKVDPVWFEAANYPQLRAWLSAMQNQPVFDAVMQKYPTWTESQSPTML</sequence>
<reference evidence="3" key="1">
    <citation type="submission" date="2021-10" db="EMBL/GenBank/DDBJ databases">
        <title>The complete genome sequence of Leeia sp. TBRC 13508.</title>
        <authorList>
            <person name="Charoenyingcharoen P."/>
            <person name="Yukphan P."/>
        </authorList>
    </citation>
    <scope>NUCLEOTIDE SEQUENCE</scope>
    <source>
        <strain evidence="3">TBRC 13508</strain>
    </source>
</reference>
<dbReference type="CDD" id="cd03196">
    <property type="entry name" value="GST_C_5"/>
    <property type="match status" value="1"/>
</dbReference>
<evidence type="ECO:0000313" key="4">
    <source>
        <dbReference type="Proteomes" id="UP001165395"/>
    </source>
</evidence>
<comment type="caution">
    <text evidence="3">The sequence shown here is derived from an EMBL/GenBank/DDBJ whole genome shotgun (WGS) entry which is preliminary data.</text>
</comment>
<organism evidence="3 4">
    <name type="scientific">Leeia speluncae</name>
    <dbReference type="NCBI Taxonomy" id="2884804"/>
    <lineage>
        <taxon>Bacteria</taxon>
        <taxon>Pseudomonadati</taxon>
        <taxon>Pseudomonadota</taxon>
        <taxon>Betaproteobacteria</taxon>
        <taxon>Neisseriales</taxon>
        <taxon>Leeiaceae</taxon>
        <taxon>Leeia</taxon>
    </lineage>
</organism>
<dbReference type="InterPro" id="IPR010987">
    <property type="entry name" value="Glutathione-S-Trfase_C-like"/>
</dbReference>
<dbReference type="PROSITE" id="PS51354">
    <property type="entry name" value="GLUTAREDOXIN_2"/>
    <property type="match status" value="1"/>
</dbReference>
<dbReference type="PROSITE" id="PS50404">
    <property type="entry name" value="GST_NTER"/>
    <property type="match status" value="1"/>
</dbReference>
<dbReference type="InterPro" id="IPR036282">
    <property type="entry name" value="Glutathione-S-Trfase_C_sf"/>
</dbReference>
<feature type="domain" description="GST C-terminal" evidence="2">
    <location>
        <begin position="84"/>
        <end position="209"/>
    </location>
</feature>
<dbReference type="SUPFAM" id="SSF47616">
    <property type="entry name" value="GST C-terminal domain-like"/>
    <property type="match status" value="1"/>
</dbReference>
<evidence type="ECO:0000259" key="2">
    <source>
        <dbReference type="PROSITE" id="PS50405"/>
    </source>
</evidence>
<accession>A0ABS8D1E5</accession>
<dbReference type="Pfam" id="PF13410">
    <property type="entry name" value="GST_C_2"/>
    <property type="match status" value="1"/>
</dbReference>
<dbReference type="InterPro" id="IPR004045">
    <property type="entry name" value="Glutathione_S-Trfase_N"/>
</dbReference>
<dbReference type="InterPro" id="IPR036249">
    <property type="entry name" value="Thioredoxin-like_sf"/>
</dbReference>
<feature type="domain" description="GST N-terminal" evidence="1">
    <location>
        <begin position="2"/>
        <end position="81"/>
    </location>
</feature>
<dbReference type="Pfam" id="PF13417">
    <property type="entry name" value="GST_N_3"/>
    <property type="match status" value="1"/>
</dbReference>
<dbReference type="Gene3D" id="1.20.1050.10">
    <property type="match status" value="1"/>
</dbReference>
<dbReference type="PANTHER" id="PTHR43968:SF6">
    <property type="entry name" value="GLUTATHIONE S-TRANSFERASE OMEGA"/>
    <property type="match status" value="1"/>
</dbReference>
<dbReference type="InterPro" id="IPR040079">
    <property type="entry name" value="Glutathione_S-Trfase"/>
</dbReference>
<evidence type="ECO:0000313" key="3">
    <source>
        <dbReference type="EMBL" id="MCB6182017.1"/>
    </source>
</evidence>
<dbReference type="Gene3D" id="3.40.30.10">
    <property type="entry name" value="Glutaredoxin"/>
    <property type="match status" value="1"/>
</dbReference>
<dbReference type="SUPFAM" id="SSF52833">
    <property type="entry name" value="Thioredoxin-like"/>
    <property type="match status" value="1"/>
</dbReference>
<dbReference type="CDD" id="cd03060">
    <property type="entry name" value="GST_N_Omega_like"/>
    <property type="match status" value="1"/>
</dbReference>
<name>A0ABS8D1E5_9NEIS</name>
<protein>
    <submittedName>
        <fullName evidence="3">Glutathione S-transferase</fullName>
    </submittedName>
</protein>
<dbReference type="RefSeq" id="WP_227177379.1">
    <property type="nucleotide sequence ID" value="NZ_JAJBZT010000001.1"/>
</dbReference>
<dbReference type="SFLD" id="SFLDS00019">
    <property type="entry name" value="Glutathione_Transferase_(cytos"/>
    <property type="match status" value="1"/>
</dbReference>
<dbReference type="PANTHER" id="PTHR43968">
    <property type="match status" value="1"/>
</dbReference>
<dbReference type="PROSITE" id="PS50405">
    <property type="entry name" value="GST_CTER"/>
    <property type="match status" value="1"/>
</dbReference>
<gene>
    <name evidence="3" type="ORF">LIN78_00410</name>
</gene>
<proteinExistence type="predicted"/>
<dbReference type="InterPro" id="IPR050983">
    <property type="entry name" value="GST_Omega/HSP26"/>
</dbReference>
<keyword evidence="4" id="KW-1185">Reference proteome</keyword>
<dbReference type="Proteomes" id="UP001165395">
    <property type="component" value="Unassembled WGS sequence"/>
</dbReference>
<dbReference type="EMBL" id="JAJBZT010000001">
    <property type="protein sequence ID" value="MCB6182017.1"/>
    <property type="molecule type" value="Genomic_DNA"/>
</dbReference>
<evidence type="ECO:0000259" key="1">
    <source>
        <dbReference type="PROSITE" id="PS50404"/>
    </source>
</evidence>